<evidence type="ECO:0000256" key="3">
    <source>
        <dbReference type="ARBA" id="ARBA00022801"/>
    </source>
</evidence>
<keyword evidence="5" id="KW-0143">Chaperone</keyword>
<dbReference type="PANTHER" id="PTHR43087:SF1">
    <property type="entry name" value="LAO_AO TRANSPORT SYSTEM ATPASE"/>
    <property type="match status" value="1"/>
</dbReference>
<evidence type="ECO:0000259" key="6">
    <source>
        <dbReference type="SMART" id="SM00382"/>
    </source>
</evidence>
<dbReference type="GO" id="GO:0003924">
    <property type="term" value="F:GTPase activity"/>
    <property type="evidence" value="ECO:0007669"/>
    <property type="project" value="InterPro"/>
</dbReference>
<accession>A0A381YLL4</accession>
<evidence type="ECO:0000256" key="2">
    <source>
        <dbReference type="ARBA" id="ARBA00022741"/>
    </source>
</evidence>
<protein>
    <recommendedName>
        <fullName evidence="6">AAA+ ATPase domain-containing protein</fullName>
    </recommendedName>
</protein>
<dbReference type="InterPro" id="IPR005129">
    <property type="entry name" value="GTPase_ArgK"/>
</dbReference>
<reference evidence="7" key="1">
    <citation type="submission" date="2018-05" db="EMBL/GenBank/DDBJ databases">
        <authorList>
            <person name="Lanie J.A."/>
            <person name="Ng W.-L."/>
            <person name="Kazmierczak K.M."/>
            <person name="Andrzejewski T.M."/>
            <person name="Davidsen T.M."/>
            <person name="Wayne K.J."/>
            <person name="Tettelin H."/>
            <person name="Glass J.I."/>
            <person name="Rusch D."/>
            <person name="Podicherti R."/>
            <person name="Tsui H.-C.T."/>
            <person name="Winkler M.E."/>
        </authorList>
    </citation>
    <scope>NUCLEOTIDE SEQUENCE</scope>
</reference>
<feature type="domain" description="AAA+ ATPase" evidence="6">
    <location>
        <begin position="44"/>
        <end position="180"/>
    </location>
</feature>
<dbReference type="InterPro" id="IPR052040">
    <property type="entry name" value="GTPase/Isobutyryl-CoA_mutase"/>
</dbReference>
<evidence type="ECO:0000256" key="1">
    <source>
        <dbReference type="ARBA" id="ARBA00009625"/>
    </source>
</evidence>
<comment type="similarity">
    <text evidence="1">Belongs to the SIMIBI class G3E GTPase family. ArgK/MeaB subfamily.</text>
</comment>
<dbReference type="EMBL" id="UINC01018445">
    <property type="protein sequence ID" value="SVA77482.1"/>
    <property type="molecule type" value="Genomic_DNA"/>
</dbReference>
<dbReference type="Gene3D" id="3.40.50.300">
    <property type="entry name" value="P-loop containing nucleotide triphosphate hydrolases"/>
    <property type="match status" value="1"/>
</dbReference>
<dbReference type="GO" id="GO:0005525">
    <property type="term" value="F:GTP binding"/>
    <property type="evidence" value="ECO:0007669"/>
    <property type="project" value="UniProtKB-KW"/>
</dbReference>
<keyword evidence="4" id="KW-0342">GTP-binding</keyword>
<dbReference type="Pfam" id="PF03308">
    <property type="entry name" value="MeaB"/>
    <property type="match status" value="1"/>
</dbReference>
<organism evidence="7">
    <name type="scientific">marine metagenome</name>
    <dbReference type="NCBI Taxonomy" id="408172"/>
    <lineage>
        <taxon>unclassified sequences</taxon>
        <taxon>metagenomes</taxon>
        <taxon>ecological metagenomes</taxon>
    </lineage>
</organism>
<evidence type="ECO:0000256" key="5">
    <source>
        <dbReference type="ARBA" id="ARBA00023186"/>
    </source>
</evidence>
<dbReference type="NCBIfam" id="TIGR00750">
    <property type="entry name" value="lao"/>
    <property type="match status" value="1"/>
</dbReference>
<dbReference type="PANTHER" id="PTHR43087">
    <property type="entry name" value="LYSINE/ARGININE/ORNITHINE TRANSPORT SYSTEM KINASE"/>
    <property type="match status" value="1"/>
</dbReference>
<dbReference type="InterPro" id="IPR027417">
    <property type="entry name" value="P-loop_NTPase"/>
</dbReference>
<evidence type="ECO:0000256" key="4">
    <source>
        <dbReference type="ARBA" id="ARBA00023134"/>
    </source>
</evidence>
<dbReference type="InterPro" id="IPR003593">
    <property type="entry name" value="AAA+_ATPase"/>
</dbReference>
<name>A0A381YLL4_9ZZZZ</name>
<dbReference type="CDD" id="cd03114">
    <property type="entry name" value="MMAA-like"/>
    <property type="match status" value="1"/>
</dbReference>
<dbReference type="SMART" id="SM00382">
    <property type="entry name" value="AAA"/>
    <property type="match status" value="1"/>
</dbReference>
<keyword evidence="3" id="KW-0378">Hydrolase</keyword>
<dbReference type="AlphaFoldDB" id="A0A381YLL4"/>
<keyword evidence="2" id="KW-0547">Nucleotide-binding</keyword>
<evidence type="ECO:0000313" key="7">
    <source>
        <dbReference type="EMBL" id="SVA77482.1"/>
    </source>
</evidence>
<sequence>VLPELIQGIRGQSRLSISQAISLIENNSEEGAKLLSEIFNDTGNAYRIGITGPPGAGKSSLTHKLISAFREKDKKVAVIAVDPTSPFSGGAVLGDRIRMTSHFSDPHVFVRSMATRGSQGGLALKTQEVGEIFDAAGYDIIIFETVGVGQIELDVIQATDSVVVVLVPESGDDVQMLKAGLMEIGNIFAINKADRPGANKLTITLKNFLSTLSYEENKWLPEVVPTVATEGSGIVELIEFIEKHKSFNLTHGIQKAKIDDRYKKRVIRIITDDLMDNFWTDNNGSELECELEKKHNERKSPYDLAKQLLVK</sequence>
<feature type="non-terminal residue" evidence="7">
    <location>
        <position position="1"/>
    </location>
</feature>
<gene>
    <name evidence="7" type="ORF">METZ01_LOCUS130336</name>
</gene>
<dbReference type="SUPFAM" id="SSF52540">
    <property type="entry name" value="P-loop containing nucleoside triphosphate hydrolases"/>
    <property type="match status" value="1"/>
</dbReference>
<proteinExistence type="inferred from homology"/>